<accession>A0AAN5CXR6</accession>
<feature type="non-terminal residue" evidence="1">
    <location>
        <position position="109"/>
    </location>
</feature>
<name>A0AAN5CXR6_9BILA</name>
<proteinExistence type="predicted"/>
<evidence type="ECO:0000313" key="2">
    <source>
        <dbReference type="Proteomes" id="UP001328107"/>
    </source>
</evidence>
<keyword evidence="2" id="KW-1185">Reference proteome</keyword>
<gene>
    <name evidence="1" type="ORF">PMAYCL1PPCAC_23043</name>
</gene>
<protein>
    <submittedName>
        <fullName evidence="1">Uncharacterized protein</fullName>
    </submittedName>
</protein>
<evidence type="ECO:0000313" key="1">
    <source>
        <dbReference type="EMBL" id="GMR52848.1"/>
    </source>
</evidence>
<organism evidence="1 2">
    <name type="scientific">Pristionchus mayeri</name>
    <dbReference type="NCBI Taxonomy" id="1317129"/>
    <lineage>
        <taxon>Eukaryota</taxon>
        <taxon>Metazoa</taxon>
        <taxon>Ecdysozoa</taxon>
        <taxon>Nematoda</taxon>
        <taxon>Chromadorea</taxon>
        <taxon>Rhabditida</taxon>
        <taxon>Rhabditina</taxon>
        <taxon>Diplogasteromorpha</taxon>
        <taxon>Diplogasteroidea</taxon>
        <taxon>Neodiplogasteridae</taxon>
        <taxon>Pristionchus</taxon>
    </lineage>
</organism>
<dbReference type="AlphaFoldDB" id="A0AAN5CXR6"/>
<dbReference type="Proteomes" id="UP001328107">
    <property type="component" value="Unassembled WGS sequence"/>
</dbReference>
<reference evidence="2" key="1">
    <citation type="submission" date="2022-10" db="EMBL/GenBank/DDBJ databases">
        <title>Genome assembly of Pristionchus species.</title>
        <authorList>
            <person name="Yoshida K."/>
            <person name="Sommer R.J."/>
        </authorList>
    </citation>
    <scope>NUCLEOTIDE SEQUENCE [LARGE SCALE GENOMIC DNA]</scope>
    <source>
        <strain evidence="2">RS5460</strain>
    </source>
</reference>
<sequence>MWPYKRGGFVPRSVVRKKKISRRKMLRCAVLIFISLAVILAAPLPPEEEKCIPPLSAKLEAEPDAELQAALRTALGKYLEGEAETTKSIVAGLNEERKARFRDHYLIDE</sequence>
<comment type="caution">
    <text evidence="1">The sequence shown here is derived from an EMBL/GenBank/DDBJ whole genome shotgun (WGS) entry which is preliminary data.</text>
</comment>
<dbReference type="EMBL" id="BTRK01000005">
    <property type="protein sequence ID" value="GMR52848.1"/>
    <property type="molecule type" value="Genomic_DNA"/>
</dbReference>